<protein>
    <submittedName>
        <fullName evidence="2">Uncharacterized protein</fullName>
    </submittedName>
</protein>
<dbReference type="EMBL" id="ML220165">
    <property type="protein sequence ID" value="TGZ76839.1"/>
    <property type="molecule type" value="Genomic_DNA"/>
</dbReference>
<gene>
    <name evidence="2" type="ORF">EX30DRAFT_398987</name>
</gene>
<accession>A0A4S2MNM3</accession>
<dbReference type="AlphaFoldDB" id="A0A4S2MNM3"/>
<name>A0A4S2MNM3_9PEZI</name>
<evidence type="ECO:0000313" key="2">
    <source>
        <dbReference type="EMBL" id="TGZ76839.1"/>
    </source>
</evidence>
<proteinExistence type="predicted"/>
<keyword evidence="3" id="KW-1185">Reference proteome</keyword>
<reference evidence="2 3" key="1">
    <citation type="submission" date="2019-04" db="EMBL/GenBank/DDBJ databases">
        <title>Comparative genomics and transcriptomics to analyze fruiting body development in filamentous ascomycetes.</title>
        <authorList>
            <consortium name="DOE Joint Genome Institute"/>
            <person name="Lutkenhaus R."/>
            <person name="Traeger S."/>
            <person name="Breuer J."/>
            <person name="Kuo A."/>
            <person name="Lipzen A."/>
            <person name="Pangilinan J."/>
            <person name="Dilworth D."/>
            <person name="Sandor L."/>
            <person name="Poggeler S."/>
            <person name="Barry K."/>
            <person name="Grigoriev I.V."/>
            <person name="Nowrousian M."/>
        </authorList>
    </citation>
    <scope>NUCLEOTIDE SEQUENCE [LARGE SCALE GENOMIC DNA]</scope>
    <source>
        <strain evidence="2 3">CBS 389.68</strain>
    </source>
</reference>
<dbReference type="InParanoid" id="A0A4S2MNM3"/>
<sequence>MAQSLRTTTSTSTATPTPTISTSRAMAANVSIGVNSTTLTSGHLYANSNTTHSTTPYITTTTTSVPAYSDINTPLINGYLGYSDPIPNVPLAPGPNSALGLGLGPAYGLLGVYGGYTPHIMQPQMLSGGGSDRGGLGVGMARNPYRGPSAAGYGLGGYGRYGLGSRCWGMRRNPYRGVGGGK</sequence>
<feature type="region of interest" description="Disordered" evidence="1">
    <location>
        <begin position="1"/>
        <end position="21"/>
    </location>
</feature>
<organism evidence="2 3">
    <name type="scientific">Ascodesmis nigricans</name>
    <dbReference type="NCBI Taxonomy" id="341454"/>
    <lineage>
        <taxon>Eukaryota</taxon>
        <taxon>Fungi</taxon>
        <taxon>Dikarya</taxon>
        <taxon>Ascomycota</taxon>
        <taxon>Pezizomycotina</taxon>
        <taxon>Pezizomycetes</taxon>
        <taxon>Pezizales</taxon>
        <taxon>Ascodesmidaceae</taxon>
        <taxon>Ascodesmis</taxon>
    </lineage>
</organism>
<dbReference type="Proteomes" id="UP000298138">
    <property type="component" value="Unassembled WGS sequence"/>
</dbReference>
<evidence type="ECO:0000313" key="3">
    <source>
        <dbReference type="Proteomes" id="UP000298138"/>
    </source>
</evidence>
<evidence type="ECO:0000256" key="1">
    <source>
        <dbReference type="SAM" id="MobiDB-lite"/>
    </source>
</evidence>
<feature type="compositionally biased region" description="Low complexity" evidence="1">
    <location>
        <begin position="7"/>
        <end position="21"/>
    </location>
</feature>